<dbReference type="InterPro" id="IPR035979">
    <property type="entry name" value="RBD_domain_sf"/>
</dbReference>
<dbReference type="GO" id="GO:0003723">
    <property type="term" value="F:RNA binding"/>
    <property type="evidence" value="ECO:0007669"/>
    <property type="project" value="InterPro"/>
</dbReference>
<organism evidence="3">
    <name type="scientific">Trepomonas sp. PC1</name>
    <dbReference type="NCBI Taxonomy" id="1076344"/>
    <lineage>
        <taxon>Eukaryota</taxon>
        <taxon>Metamonada</taxon>
        <taxon>Diplomonadida</taxon>
        <taxon>Hexamitidae</taxon>
        <taxon>Hexamitinae</taxon>
        <taxon>Trepomonas</taxon>
    </lineage>
</organism>
<protein>
    <recommendedName>
        <fullName evidence="2">RRM domain-containing protein</fullName>
    </recommendedName>
</protein>
<evidence type="ECO:0000256" key="1">
    <source>
        <dbReference type="SAM" id="Phobius"/>
    </source>
</evidence>
<name>A0A146K152_9EUKA</name>
<keyword evidence="1" id="KW-0472">Membrane</keyword>
<dbReference type="SUPFAM" id="SSF54928">
    <property type="entry name" value="RNA-binding domain, RBD"/>
    <property type="match status" value="1"/>
</dbReference>
<feature type="non-terminal residue" evidence="3">
    <location>
        <position position="315"/>
    </location>
</feature>
<reference evidence="3" key="1">
    <citation type="submission" date="2015-07" db="EMBL/GenBank/DDBJ databases">
        <title>Adaptation to a free-living lifestyle via gene acquisitions in the diplomonad Trepomonas sp. PC1.</title>
        <authorList>
            <person name="Xu F."/>
            <person name="Jerlstrom-Hultqvist J."/>
            <person name="Kolisko M."/>
            <person name="Simpson A.G.B."/>
            <person name="Roger A.J."/>
            <person name="Svard S.G."/>
            <person name="Andersson J.O."/>
        </authorList>
    </citation>
    <scope>NUCLEOTIDE SEQUENCE</scope>
    <source>
        <strain evidence="3">PC1</strain>
    </source>
</reference>
<evidence type="ECO:0000313" key="3">
    <source>
        <dbReference type="EMBL" id="JAP89371.1"/>
    </source>
</evidence>
<evidence type="ECO:0000259" key="2">
    <source>
        <dbReference type="Pfam" id="PF00076"/>
    </source>
</evidence>
<feature type="transmembrane region" description="Helical" evidence="1">
    <location>
        <begin position="65"/>
        <end position="89"/>
    </location>
</feature>
<dbReference type="CDD" id="cd00590">
    <property type="entry name" value="RRM_SF"/>
    <property type="match status" value="1"/>
</dbReference>
<accession>A0A146K152</accession>
<sequence>MIQNHFLVQNLQCQLILNGLILIIVQYLFFLLQIHQLQNQLACYFAQLEFKQCVSYKILNLDEQYHFILEFVALLFTFFILNVLCFIIYRKEYLILFRRLIRNPFEVSFLYTNYKIIYHTPFYMKTLQIKSNLMPPFQLVYRLRQNDVFIANLPLFANQTLIKQIFEQFGKVKNIVIKELHPSVKSGVFNSQRSARICSLDLDVAGAKNLLQSSGFVVVNHLQQNCLLQQYNQLFDQCQAPPEFINVFLKMLDSQPKVIKKDGWIMNLKVKSYESKRQQKQKLQQFTTKFYKEVEGLRKISADKEEFFKWEVQNG</sequence>
<dbReference type="InterPro" id="IPR000504">
    <property type="entry name" value="RRM_dom"/>
</dbReference>
<dbReference type="Pfam" id="PF00076">
    <property type="entry name" value="RRM_1"/>
    <property type="match status" value="1"/>
</dbReference>
<gene>
    <name evidence="3" type="ORF">TPC1_31134</name>
</gene>
<proteinExistence type="predicted"/>
<keyword evidence="1" id="KW-0812">Transmembrane</keyword>
<dbReference type="EMBL" id="GDID01007235">
    <property type="protein sequence ID" value="JAP89371.1"/>
    <property type="molecule type" value="Transcribed_RNA"/>
</dbReference>
<dbReference type="AlphaFoldDB" id="A0A146K152"/>
<keyword evidence="1" id="KW-1133">Transmembrane helix</keyword>
<feature type="transmembrane region" description="Helical" evidence="1">
    <location>
        <begin position="15"/>
        <end position="34"/>
    </location>
</feature>
<feature type="domain" description="RRM" evidence="2">
    <location>
        <begin position="148"/>
        <end position="179"/>
    </location>
</feature>